<evidence type="ECO:0000313" key="2">
    <source>
        <dbReference type="EMBL" id="CAF1207792.1"/>
    </source>
</evidence>
<accession>A0A815NJS9</accession>
<evidence type="ECO:0000313" key="1">
    <source>
        <dbReference type="EMBL" id="CAF0913509.1"/>
    </source>
</evidence>
<dbReference type="EMBL" id="CAJNON010000070">
    <property type="protein sequence ID" value="CAF0913509.1"/>
    <property type="molecule type" value="Genomic_DNA"/>
</dbReference>
<comment type="caution">
    <text evidence="3">The sequence shown here is derived from an EMBL/GenBank/DDBJ whole genome shotgun (WGS) entry which is preliminary data.</text>
</comment>
<dbReference type="Proteomes" id="UP000663868">
    <property type="component" value="Unassembled WGS sequence"/>
</dbReference>
<organism evidence="3 7">
    <name type="scientific">Adineta steineri</name>
    <dbReference type="NCBI Taxonomy" id="433720"/>
    <lineage>
        <taxon>Eukaryota</taxon>
        <taxon>Metazoa</taxon>
        <taxon>Spiralia</taxon>
        <taxon>Gnathifera</taxon>
        <taxon>Rotifera</taxon>
        <taxon>Eurotatoria</taxon>
        <taxon>Bdelloidea</taxon>
        <taxon>Adinetida</taxon>
        <taxon>Adinetidae</taxon>
        <taxon>Adineta</taxon>
    </lineage>
</organism>
<dbReference type="Proteomes" id="UP000663891">
    <property type="component" value="Unassembled WGS sequence"/>
</dbReference>
<dbReference type="Proteomes" id="UP000663881">
    <property type="component" value="Unassembled WGS sequence"/>
</dbReference>
<dbReference type="Proteomes" id="UP000663844">
    <property type="component" value="Unassembled WGS sequence"/>
</dbReference>
<dbReference type="AlphaFoldDB" id="A0A815NJS9"/>
<proteinExistence type="predicted"/>
<dbReference type="Proteomes" id="UP000663845">
    <property type="component" value="Unassembled WGS sequence"/>
</dbReference>
<sequence length="145" mass="17377">MSDTTREDIERMFQQKLAELDHREITMKEEFVPIVDAFLKFCNDYTRIIKSAISRGISSVFGVAMTFDTKQATRAAMESVLQWLYRTNEQDPDKIGYIIDQYMRYWLFYHAENYHLEDPSALRQFEPDLEFRNYHSSTQYGLNRF</sequence>
<dbReference type="EMBL" id="CAJOBB010003236">
    <property type="protein sequence ID" value="CAF4028743.1"/>
    <property type="molecule type" value="Genomic_DNA"/>
</dbReference>
<gene>
    <name evidence="3" type="ORF">IZO911_LOCUS41701</name>
    <name evidence="2" type="ORF">JYZ213_LOCUS27280</name>
    <name evidence="5" type="ORF">KXQ929_LOCUS30161</name>
    <name evidence="4" type="ORF">OKA104_LOCUS29967</name>
    <name evidence="6" type="ORF">OXD698_LOCUS37301</name>
    <name evidence="1" type="ORF">VCS650_LOCUS9976</name>
</gene>
<dbReference type="EMBL" id="CAJOAZ010006498">
    <property type="protein sequence ID" value="CAF4136417.1"/>
    <property type="molecule type" value="Genomic_DNA"/>
</dbReference>
<name>A0A815NJS9_9BILA</name>
<dbReference type="EMBL" id="CAJOAY010003134">
    <property type="protein sequence ID" value="CAF4004173.1"/>
    <property type="molecule type" value="Genomic_DNA"/>
</dbReference>
<dbReference type="Proteomes" id="UP000663860">
    <property type="component" value="Unassembled WGS sequence"/>
</dbReference>
<protein>
    <submittedName>
        <fullName evidence="3">Uncharacterized protein</fullName>
    </submittedName>
</protein>
<dbReference type="EMBL" id="CAJNOG010000377">
    <property type="protein sequence ID" value="CAF1207792.1"/>
    <property type="molecule type" value="Genomic_DNA"/>
</dbReference>
<reference evidence="3" key="1">
    <citation type="submission" date="2021-02" db="EMBL/GenBank/DDBJ databases">
        <authorList>
            <person name="Nowell W R."/>
        </authorList>
    </citation>
    <scope>NUCLEOTIDE SEQUENCE</scope>
</reference>
<evidence type="ECO:0000313" key="4">
    <source>
        <dbReference type="EMBL" id="CAF4004173.1"/>
    </source>
</evidence>
<evidence type="ECO:0000313" key="6">
    <source>
        <dbReference type="EMBL" id="CAF4136417.1"/>
    </source>
</evidence>
<evidence type="ECO:0000313" key="7">
    <source>
        <dbReference type="Proteomes" id="UP000663860"/>
    </source>
</evidence>
<dbReference type="EMBL" id="CAJNOE010001633">
    <property type="protein sequence ID" value="CAF1439223.1"/>
    <property type="molecule type" value="Genomic_DNA"/>
</dbReference>
<evidence type="ECO:0000313" key="3">
    <source>
        <dbReference type="EMBL" id="CAF1439223.1"/>
    </source>
</evidence>
<evidence type="ECO:0000313" key="5">
    <source>
        <dbReference type="EMBL" id="CAF4028743.1"/>
    </source>
</evidence>